<dbReference type="SUPFAM" id="SSF48452">
    <property type="entry name" value="TPR-like"/>
    <property type="match status" value="1"/>
</dbReference>
<accession>A0A7Y2JXN7</accession>
<evidence type="ECO:0000256" key="1">
    <source>
        <dbReference type="SAM" id="SignalP"/>
    </source>
</evidence>
<feature type="chain" id="PRO_5030609975" evidence="1">
    <location>
        <begin position="24"/>
        <end position="420"/>
    </location>
</feature>
<dbReference type="AlphaFoldDB" id="A0A7Y2JXN7"/>
<protein>
    <submittedName>
        <fullName evidence="2">Tetratricopeptide repeat protein</fullName>
    </submittedName>
</protein>
<feature type="signal peptide" evidence="1">
    <location>
        <begin position="1"/>
        <end position="23"/>
    </location>
</feature>
<comment type="caution">
    <text evidence="2">The sequence shown here is derived from an EMBL/GenBank/DDBJ whole genome shotgun (WGS) entry which is preliminary data.</text>
</comment>
<dbReference type="InterPro" id="IPR011990">
    <property type="entry name" value="TPR-like_helical_dom_sf"/>
</dbReference>
<organism evidence="2 3">
    <name type="scientific">Telluria aromaticivorans</name>
    <dbReference type="NCBI Taxonomy" id="2725995"/>
    <lineage>
        <taxon>Bacteria</taxon>
        <taxon>Pseudomonadati</taxon>
        <taxon>Pseudomonadota</taxon>
        <taxon>Betaproteobacteria</taxon>
        <taxon>Burkholderiales</taxon>
        <taxon>Oxalobacteraceae</taxon>
        <taxon>Telluria group</taxon>
        <taxon>Telluria</taxon>
    </lineage>
</organism>
<reference evidence="2 3" key="1">
    <citation type="submission" date="2020-04" db="EMBL/GenBank/DDBJ databases">
        <title>Massilia sp. nov., a cold adapted bacteria isolated from Arctic soil.</title>
        <authorList>
            <person name="Son J."/>
            <person name="Ka J.-O."/>
        </authorList>
    </citation>
    <scope>NUCLEOTIDE SEQUENCE [LARGE SCALE GENOMIC DNA]</scope>
    <source>
        <strain evidence="2 3">ML15P13</strain>
    </source>
</reference>
<dbReference type="EMBL" id="JABAIV010000002">
    <property type="protein sequence ID" value="NNG22936.1"/>
    <property type="molecule type" value="Genomic_DNA"/>
</dbReference>
<gene>
    <name evidence="2" type="ORF">HGB41_07965</name>
</gene>
<dbReference type="Pfam" id="PF14559">
    <property type="entry name" value="TPR_19"/>
    <property type="match status" value="1"/>
</dbReference>
<keyword evidence="3" id="KW-1185">Reference proteome</keyword>
<dbReference type="Gene3D" id="1.25.40.10">
    <property type="entry name" value="Tetratricopeptide repeat domain"/>
    <property type="match status" value="1"/>
</dbReference>
<evidence type="ECO:0000313" key="2">
    <source>
        <dbReference type="EMBL" id="NNG22936.1"/>
    </source>
</evidence>
<dbReference type="RefSeq" id="WP_171082919.1">
    <property type="nucleotide sequence ID" value="NZ_JABAIV010000002.1"/>
</dbReference>
<dbReference type="Proteomes" id="UP000533905">
    <property type="component" value="Unassembled WGS sequence"/>
</dbReference>
<name>A0A7Y2JXN7_9BURK</name>
<sequence length="420" mass="45990">MMRRVFVHLFAGLLAWPAAFAQAQDIAPDTPPASVPGAQDALYQNALQSLAEGRKNDASETLARLIEQAPQHAGALIDLALIQCSLGNADEAERLFATIETRFSPTREILELIGEARDSGCKPTAPASSASVNIGRGVDDNVNQGASNSTFIVTGPDGDIELPLLEDFLPKRDGYTTVGADYVRSLGSNGSLGFMQFQQRRYDSMRAYDTGALYGGIESPWRFGAWTLRTTGSLGVTTMGGRAYQKQAQVQARVAPPLPLPANTQLYLTASATHTKYLTLRTFDSDVLEARALLAHQAGTLAASATAGLLSDRARSDRPGGNRHGNYLTLSVRRPLGWDTSGELAWTRQQWDSASPYSPELLIDQVRAQRTQVLRATLTYQVAKNQTVALEGRMVRNRENISIFQYNNRQLQLSWQWQYP</sequence>
<keyword evidence="1" id="KW-0732">Signal</keyword>
<proteinExistence type="predicted"/>
<evidence type="ECO:0000313" key="3">
    <source>
        <dbReference type="Proteomes" id="UP000533905"/>
    </source>
</evidence>